<dbReference type="Proteomes" id="UP000218113">
    <property type="component" value="Unassembled WGS sequence"/>
</dbReference>
<gene>
    <name evidence="2" type="primary">tsaB</name>
    <name evidence="2" type="ORF">COB67_01420</name>
</gene>
<dbReference type="EMBL" id="NVSR01000003">
    <property type="protein sequence ID" value="PCI30637.1"/>
    <property type="molecule type" value="Genomic_DNA"/>
</dbReference>
<feature type="domain" description="Gcp-like" evidence="1">
    <location>
        <begin position="69"/>
        <end position="229"/>
    </location>
</feature>
<dbReference type="Pfam" id="PF00814">
    <property type="entry name" value="TsaD"/>
    <property type="match status" value="1"/>
</dbReference>
<organism evidence="2 3">
    <name type="scientific">SAR324 cluster bacterium</name>
    <dbReference type="NCBI Taxonomy" id="2024889"/>
    <lineage>
        <taxon>Bacteria</taxon>
        <taxon>Deltaproteobacteria</taxon>
        <taxon>SAR324 cluster</taxon>
    </lineage>
</organism>
<dbReference type="NCBIfam" id="TIGR03725">
    <property type="entry name" value="T6A_YeaZ"/>
    <property type="match status" value="1"/>
</dbReference>
<dbReference type="SUPFAM" id="SSF53067">
    <property type="entry name" value="Actin-like ATPase domain"/>
    <property type="match status" value="1"/>
</dbReference>
<keyword evidence="2" id="KW-0808">Transferase</keyword>
<dbReference type="AlphaFoldDB" id="A0A2A4TCD6"/>
<dbReference type="InterPro" id="IPR043129">
    <property type="entry name" value="ATPase_NBD"/>
</dbReference>
<evidence type="ECO:0000259" key="1">
    <source>
        <dbReference type="Pfam" id="PF00814"/>
    </source>
</evidence>
<dbReference type="InterPro" id="IPR022496">
    <property type="entry name" value="T6A_TsaB"/>
</dbReference>
<proteinExistence type="predicted"/>
<dbReference type="InterPro" id="IPR000905">
    <property type="entry name" value="Gcp-like_dom"/>
</dbReference>
<protein>
    <submittedName>
        <fullName evidence="2">tRNA (Adenosine(37)-N6)-threonylcarbamoyltransferase complex dimerization subunit type 1 TsaB</fullName>
    </submittedName>
</protein>
<accession>A0A2A4TCD6</accession>
<evidence type="ECO:0000313" key="2">
    <source>
        <dbReference type="EMBL" id="PCI30637.1"/>
    </source>
</evidence>
<name>A0A2A4TCD6_9DELT</name>
<sequence length="264" mass="28625">MTFPFSGNCSKVQLVNTSKQNINLIHLNMLIKEQCILGIDAVGHSIAVGLMEQGTAKGAIYLNSGAPSSHTLLASIEQLLDAANLCREDLQGICLTLGPGSFTSMRISLATAEALGMGLNIPLYGTNSLVLMAASIPFYSSAVKVIQNAYKGELYTATYDTSSGSAVELEELQLIKPQAFFDQLQAGELLLGNGIPLVLAKDFDLQAKKVRWNLDFHRLGSGISVIEHFLDCEEKAPSEIPLEPIYIRLSEAEINYKKQFGLTQ</sequence>
<comment type="caution">
    <text evidence="2">The sequence shown here is derived from an EMBL/GenBank/DDBJ whole genome shotgun (WGS) entry which is preliminary data.</text>
</comment>
<dbReference type="GO" id="GO:0016740">
    <property type="term" value="F:transferase activity"/>
    <property type="evidence" value="ECO:0007669"/>
    <property type="project" value="UniProtKB-KW"/>
</dbReference>
<dbReference type="Gene3D" id="3.30.420.40">
    <property type="match status" value="2"/>
</dbReference>
<reference evidence="3" key="1">
    <citation type="submission" date="2017-08" db="EMBL/GenBank/DDBJ databases">
        <title>A dynamic microbial community with high functional redundancy inhabits the cold, oxic subseafloor aquifer.</title>
        <authorList>
            <person name="Tully B.J."/>
            <person name="Wheat C.G."/>
            <person name="Glazer B.T."/>
            <person name="Huber J.A."/>
        </authorList>
    </citation>
    <scope>NUCLEOTIDE SEQUENCE [LARGE SCALE GENOMIC DNA]</scope>
</reference>
<evidence type="ECO:0000313" key="3">
    <source>
        <dbReference type="Proteomes" id="UP000218113"/>
    </source>
</evidence>
<dbReference type="GO" id="GO:0002949">
    <property type="term" value="P:tRNA threonylcarbamoyladenosine modification"/>
    <property type="evidence" value="ECO:0007669"/>
    <property type="project" value="InterPro"/>
</dbReference>